<organism evidence="1 2">
    <name type="scientific">Lentzea flava</name>
    <dbReference type="NCBI Taxonomy" id="103732"/>
    <lineage>
        <taxon>Bacteria</taxon>
        <taxon>Bacillati</taxon>
        <taxon>Actinomycetota</taxon>
        <taxon>Actinomycetes</taxon>
        <taxon>Pseudonocardiales</taxon>
        <taxon>Pseudonocardiaceae</taxon>
        <taxon>Lentzea</taxon>
    </lineage>
</organism>
<dbReference type="EMBL" id="BMRE01000003">
    <property type="protein sequence ID" value="GGU23325.1"/>
    <property type="molecule type" value="Genomic_DNA"/>
</dbReference>
<proteinExistence type="predicted"/>
<evidence type="ECO:0000313" key="2">
    <source>
        <dbReference type="Proteomes" id="UP000649573"/>
    </source>
</evidence>
<gene>
    <name evidence="1" type="ORF">GCM10010178_14310</name>
</gene>
<reference evidence="2" key="1">
    <citation type="journal article" date="2019" name="Int. J. Syst. Evol. Microbiol.">
        <title>The Global Catalogue of Microorganisms (GCM) 10K type strain sequencing project: providing services to taxonomists for standard genome sequencing and annotation.</title>
        <authorList>
            <consortium name="The Broad Institute Genomics Platform"/>
            <consortium name="The Broad Institute Genome Sequencing Center for Infectious Disease"/>
            <person name="Wu L."/>
            <person name="Ma J."/>
        </authorList>
    </citation>
    <scope>NUCLEOTIDE SEQUENCE [LARGE SCALE GENOMIC DNA]</scope>
    <source>
        <strain evidence="2">JCM 3296</strain>
    </source>
</reference>
<comment type="caution">
    <text evidence="1">The sequence shown here is derived from an EMBL/GenBank/DDBJ whole genome shotgun (WGS) entry which is preliminary data.</text>
</comment>
<name>A0ABQ2UES3_9PSEU</name>
<dbReference type="Proteomes" id="UP000649573">
    <property type="component" value="Unassembled WGS sequence"/>
</dbReference>
<protein>
    <submittedName>
        <fullName evidence="1">Uncharacterized protein</fullName>
    </submittedName>
</protein>
<accession>A0ABQ2UES3</accession>
<evidence type="ECO:0000313" key="1">
    <source>
        <dbReference type="EMBL" id="GGU23325.1"/>
    </source>
</evidence>
<sequence length="79" mass="8428">MIVLTTTDASGLAIRNALSCTGVTLTSAVRNSEWNGIANAIETPDTTLMTESWRNVRERSGEDVLSRSAVTTPSCGLTR</sequence>
<keyword evidence="2" id="KW-1185">Reference proteome</keyword>